<proteinExistence type="inferred from homology"/>
<keyword evidence="3" id="KW-0560">Oxidoreductase</keyword>
<feature type="region of interest" description="Disordered" evidence="4">
    <location>
        <begin position="195"/>
        <end position="237"/>
    </location>
</feature>
<gene>
    <name evidence="5" type="ORF">DB88DRAFT_265142</name>
</gene>
<reference evidence="5" key="1">
    <citation type="submission" date="2023-02" db="EMBL/GenBank/DDBJ databases">
        <title>Identification and recombinant expression of a fungal hydrolase from Papiliotrema laurentii that hydrolyzes apple cutin and clears colloidal polyester polyurethane.</title>
        <authorList>
            <consortium name="DOE Joint Genome Institute"/>
            <person name="Roman V.A."/>
            <person name="Bojanowski C."/>
            <person name="Crable B.R."/>
            <person name="Wagner D.N."/>
            <person name="Hung C.S."/>
            <person name="Nadeau L.J."/>
            <person name="Schratz L."/>
            <person name="Haridas S."/>
            <person name="Pangilinan J."/>
            <person name="Lipzen A."/>
            <person name="Na H."/>
            <person name="Yan M."/>
            <person name="Ng V."/>
            <person name="Grigoriev I.V."/>
            <person name="Spatafora J.W."/>
            <person name="Barlow D."/>
            <person name="Biffinger J."/>
            <person name="Kelley-Loughnane N."/>
            <person name="Varaljay V.A."/>
            <person name="Crookes-Goodson W.J."/>
        </authorList>
    </citation>
    <scope>NUCLEOTIDE SEQUENCE</scope>
    <source>
        <strain evidence="5">5307AH</strain>
    </source>
</reference>
<comment type="similarity">
    <text evidence="1">Belongs to the short-chain dehydrogenases/reductases (SDR) family.</text>
</comment>
<evidence type="ECO:0000256" key="2">
    <source>
        <dbReference type="ARBA" id="ARBA00022857"/>
    </source>
</evidence>
<dbReference type="Proteomes" id="UP001182556">
    <property type="component" value="Unassembled WGS sequence"/>
</dbReference>
<sequence length="381" mass="41490">MSLGAYLAHRWNVILHSGFPIFFWVKPHWTVDEIPDQSGKVVVVTGGNSGTGYATCKALYEAGATVYLCCRDLTKGEKAVSDIKKGGVYGAAGLTYPESAPARKGSGSVQCLELDLADLNSVARFAEDFKRREKRLDLLFANAGVMASPEGLFTKQGYTLQFGTNTLGHQRLIAHLLPLLLQTARDHPESLPRVLSVSSAGHTAAPPGGFDAKSVVRDPSLSTDAGADGKPQRGPNEHQKWVEYGQSKWGNVAIVRYLHWLYGPDAGRPKHDVKGEREGEGEIISIALHPGIVATNLAQHMTISAYLLKINWIAALFSKTADIGASNQLWAATVPEAEARKLSGEYIVPFQSVGVARPDLDDPARVQEMWDWCELQGKRFE</sequence>
<dbReference type="Gene3D" id="3.40.50.720">
    <property type="entry name" value="NAD(P)-binding Rossmann-like Domain"/>
    <property type="match status" value="1"/>
</dbReference>
<dbReference type="InterPro" id="IPR036291">
    <property type="entry name" value="NAD(P)-bd_dom_sf"/>
</dbReference>
<evidence type="ECO:0000256" key="3">
    <source>
        <dbReference type="ARBA" id="ARBA00023002"/>
    </source>
</evidence>
<dbReference type="AlphaFoldDB" id="A0AAD9D2R1"/>
<comment type="caution">
    <text evidence="5">The sequence shown here is derived from an EMBL/GenBank/DDBJ whole genome shotgun (WGS) entry which is preliminary data.</text>
</comment>
<evidence type="ECO:0000256" key="4">
    <source>
        <dbReference type="SAM" id="MobiDB-lite"/>
    </source>
</evidence>
<keyword evidence="6" id="KW-1185">Reference proteome</keyword>
<protein>
    <submittedName>
        <fullName evidence="5">Putativepod-specific dehydrogenase SAC25</fullName>
    </submittedName>
</protein>
<dbReference type="InterPro" id="IPR002347">
    <property type="entry name" value="SDR_fam"/>
</dbReference>
<evidence type="ECO:0000256" key="1">
    <source>
        <dbReference type="ARBA" id="ARBA00006484"/>
    </source>
</evidence>
<dbReference type="Pfam" id="PF00106">
    <property type="entry name" value="adh_short"/>
    <property type="match status" value="1"/>
</dbReference>
<evidence type="ECO:0000313" key="5">
    <source>
        <dbReference type="EMBL" id="KAK1924081.1"/>
    </source>
</evidence>
<accession>A0AAD9D2R1</accession>
<name>A0AAD9D2R1_PAPLA</name>
<dbReference type="GO" id="GO:0016491">
    <property type="term" value="F:oxidoreductase activity"/>
    <property type="evidence" value="ECO:0007669"/>
    <property type="project" value="UniProtKB-KW"/>
</dbReference>
<dbReference type="PANTHER" id="PTHR24320:SF282">
    <property type="entry name" value="WW DOMAIN-CONTAINING OXIDOREDUCTASE"/>
    <property type="match status" value="1"/>
</dbReference>
<dbReference type="PANTHER" id="PTHR24320">
    <property type="entry name" value="RETINOL DEHYDROGENASE"/>
    <property type="match status" value="1"/>
</dbReference>
<keyword evidence="2" id="KW-0521">NADP</keyword>
<dbReference type="SUPFAM" id="SSF51735">
    <property type="entry name" value="NAD(P)-binding Rossmann-fold domains"/>
    <property type="match status" value="1"/>
</dbReference>
<organism evidence="5 6">
    <name type="scientific">Papiliotrema laurentii</name>
    <name type="common">Cryptococcus laurentii</name>
    <dbReference type="NCBI Taxonomy" id="5418"/>
    <lineage>
        <taxon>Eukaryota</taxon>
        <taxon>Fungi</taxon>
        <taxon>Dikarya</taxon>
        <taxon>Basidiomycota</taxon>
        <taxon>Agaricomycotina</taxon>
        <taxon>Tremellomycetes</taxon>
        <taxon>Tremellales</taxon>
        <taxon>Rhynchogastremaceae</taxon>
        <taxon>Papiliotrema</taxon>
    </lineage>
</organism>
<dbReference type="EMBL" id="JAODAN010000005">
    <property type="protein sequence ID" value="KAK1924081.1"/>
    <property type="molecule type" value="Genomic_DNA"/>
</dbReference>
<evidence type="ECO:0000313" key="6">
    <source>
        <dbReference type="Proteomes" id="UP001182556"/>
    </source>
</evidence>